<dbReference type="Proteomes" id="UP000317648">
    <property type="component" value="Chromosome"/>
</dbReference>
<evidence type="ECO:0000313" key="1">
    <source>
        <dbReference type="EMBL" id="QDU94723.1"/>
    </source>
</evidence>
<dbReference type="InterPro" id="IPR015947">
    <property type="entry name" value="PUA-like_sf"/>
</dbReference>
<dbReference type="OrthoDB" id="359066at2"/>
<dbReference type="RefSeq" id="WP_145053370.1">
    <property type="nucleotide sequence ID" value="NZ_CP036433.1"/>
</dbReference>
<dbReference type="SUPFAM" id="SSF88697">
    <property type="entry name" value="PUA domain-like"/>
    <property type="match status" value="1"/>
</dbReference>
<evidence type="ECO:0000313" key="2">
    <source>
        <dbReference type="Proteomes" id="UP000317648"/>
    </source>
</evidence>
<keyword evidence="2" id="KW-1185">Reference proteome</keyword>
<dbReference type="KEGG" id="lcre:Pla8534_25290"/>
<protein>
    <submittedName>
        <fullName evidence="1">Uncharacterized protein</fullName>
    </submittedName>
</protein>
<reference evidence="1 2" key="1">
    <citation type="submission" date="2019-02" db="EMBL/GenBank/DDBJ databases">
        <title>Deep-cultivation of Planctomycetes and their phenomic and genomic characterization uncovers novel biology.</title>
        <authorList>
            <person name="Wiegand S."/>
            <person name="Jogler M."/>
            <person name="Boedeker C."/>
            <person name="Pinto D."/>
            <person name="Vollmers J."/>
            <person name="Rivas-Marin E."/>
            <person name="Kohn T."/>
            <person name="Peeters S.H."/>
            <person name="Heuer A."/>
            <person name="Rast P."/>
            <person name="Oberbeckmann S."/>
            <person name="Bunk B."/>
            <person name="Jeske O."/>
            <person name="Meyerdierks A."/>
            <person name="Storesund J.E."/>
            <person name="Kallscheuer N."/>
            <person name="Luecker S."/>
            <person name="Lage O.M."/>
            <person name="Pohl T."/>
            <person name="Merkel B.J."/>
            <person name="Hornburger P."/>
            <person name="Mueller R.-W."/>
            <person name="Bruemmer F."/>
            <person name="Labrenz M."/>
            <person name="Spormann A.M."/>
            <person name="Op den Camp H."/>
            <person name="Overmann J."/>
            <person name="Amann R."/>
            <person name="Jetten M.S.M."/>
            <person name="Mascher T."/>
            <person name="Medema M.H."/>
            <person name="Devos D.P."/>
            <person name="Kaster A.-K."/>
            <person name="Ovreas L."/>
            <person name="Rohde M."/>
            <person name="Galperin M.Y."/>
            <person name="Jogler C."/>
        </authorList>
    </citation>
    <scope>NUCLEOTIDE SEQUENCE [LARGE SCALE GENOMIC DNA]</scope>
    <source>
        <strain evidence="1 2">Pla85_3_4</strain>
    </source>
</reference>
<dbReference type="AlphaFoldDB" id="A0A518DSA2"/>
<proteinExistence type="predicted"/>
<dbReference type="EMBL" id="CP036433">
    <property type="protein sequence ID" value="QDU94723.1"/>
    <property type="molecule type" value="Genomic_DNA"/>
</dbReference>
<gene>
    <name evidence="1" type="ORF">Pla8534_25290</name>
</gene>
<dbReference type="Gene3D" id="2.30.130.30">
    <property type="entry name" value="Hypothetical protein"/>
    <property type="match status" value="1"/>
</dbReference>
<organism evidence="1 2">
    <name type="scientific">Lignipirellula cremea</name>
    <dbReference type="NCBI Taxonomy" id="2528010"/>
    <lineage>
        <taxon>Bacteria</taxon>
        <taxon>Pseudomonadati</taxon>
        <taxon>Planctomycetota</taxon>
        <taxon>Planctomycetia</taxon>
        <taxon>Pirellulales</taxon>
        <taxon>Pirellulaceae</taxon>
        <taxon>Lignipirellula</taxon>
    </lineage>
</organism>
<sequence length="166" mass="18902">MSEPVRCLSVRQPYAWAICAGVKDVENRGWTTKYRGRIAIHAGLYDGDIVEIYREVPELHDLPEVFTFGQIIGFADLVDVVQYSDDLADNPWAGGPYCWLLENAQLLKEPVPSRGRQSLYRLPEEVSRQLEQAEIAPLTEGDREWCEILHEAASGDFDEEEAFEDE</sequence>
<name>A0A518DSA2_9BACT</name>
<dbReference type="CDD" id="cd06554">
    <property type="entry name" value="ASCH_ASC-1_like"/>
    <property type="match status" value="1"/>
</dbReference>
<accession>A0A518DSA2</accession>